<dbReference type="PANTHER" id="PTHR47707:SF1">
    <property type="entry name" value="NUDIX HYDROLASE FAMILY PROTEIN"/>
    <property type="match status" value="1"/>
</dbReference>
<keyword evidence="9" id="KW-0234">DNA repair</keyword>
<dbReference type="Proteomes" id="UP000186030">
    <property type="component" value="Unassembled WGS sequence"/>
</dbReference>
<dbReference type="GO" id="GO:0044715">
    <property type="term" value="F:8-oxo-dGDP phosphatase activity"/>
    <property type="evidence" value="ECO:0007669"/>
    <property type="project" value="TreeGrafter"/>
</dbReference>
<evidence type="ECO:0000256" key="11">
    <source>
        <dbReference type="ARBA" id="ARBA00038905"/>
    </source>
</evidence>
<dbReference type="CDD" id="cd03425">
    <property type="entry name" value="NUDIX_MutT_NudA_like"/>
    <property type="match status" value="1"/>
</dbReference>
<dbReference type="GO" id="GO:0006281">
    <property type="term" value="P:DNA repair"/>
    <property type="evidence" value="ECO:0007669"/>
    <property type="project" value="UniProtKB-KW"/>
</dbReference>
<feature type="domain" description="Nudix hydrolase" evidence="13">
    <location>
        <begin position="23"/>
        <end position="148"/>
    </location>
</feature>
<dbReference type="GO" id="GO:0044716">
    <property type="term" value="F:8-oxo-GDP phosphatase activity"/>
    <property type="evidence" value="ECO:0007669"/>
    <property type="project" value="TreeGrafter"/>
</dbReference>
<keyword evidence="5" id="KW-0479">Metal-binding</keyword>
<evidence type="ECO:0000259" key="13">
    <source>
        <dbReference type="PROSITE" id="PS51462"/>
    </source>
</evidence>
<comment type="cofactor">
    <cofactor evidence="1">
        <name>Mg(2+)</name>
        <dbReference type="ChEBI" id="CHEBI:18420"/>
    </cofactor>
</comment>
<dbReference type="Gene3D" id="3.90.79.10">
    <property type="entry name" value="Nucleoside Triphosphate Pyrophosphohydrolase"/>
    <property type="match status" value="1"/>
</dbReference>
<dbReference type="Pfam" id="PF00293">
    <property type="entry name" value="NUDIX"/>
    <property type="match status" value="1"/>
</dbReference>
<dbReference type="PROSITE" id="PS51462">
    <property type="entry name" value="NUDIX"/>
    <property type="match status" value="1"/>
</dbReference>
<evidence type="ECO:0000313" key="14">
    <source>
        <dbReference type="EMBL" id="OKO92198.1"/>
    </source>
</evidence>
<dbReference type="InterPro" id="IPR000086">
    <property type="entry name" value="NUDIX_hydrolase_dom"/>
</dbReference>
<evidence type="ECO:0000256" key="8">
    <source>
        <dbReference type="ARBA" id="ARBA00022842"/>
    </source>
</evidence>
<dbReference type="PROSITE" id="PS00893">
    <property type="entry name" value="NUDIX_BOX"/>
    <property type="match status" value="1"/>
</dbReference>
<reference evidence="15" key="2">
    <citation type="submission" date="2017-01" db="EMBL/GenBank/DDBJ databases">
        <title>Genome sequencing and annotation of Geobacillus sp. 1017, a Hydrocarbon-Oxidizing Thermophilic Bacterium Isolated from a Heavy Oil Reservoir (China).</title>
        <authorList>
            <person name="Kadnikov V.V."/>
            <person name="Mardanov A.V."/>
            <person name="Poltaraus A.B."/>
            <person name="Sokolova D.S."/>
            <person name="Semenova E.M."/>
            <person name="Ravin N.V."/>
            <person name="Tourova T.P."/>
            <person name="Nazina T.N."/>
        </authorList>
    </citation>
    <scope>NUCLEOTIDE SEQUENCE [LARGE SCALE GENOMIC DNA]</scope>
    <source>
        <strain evidence="15">1017</strain>
    </source>
</reference>
<evidence type="ECO:0000256" key="2">
    <source>
        <dbReference type="ARBA" id="ARBA00005582"/>
    </source>
</evidence>
<keyword evidence="4" id="KW-0235">DNA replication</keyword>
<dbReference type="InterPro" id="IPR020084">
    <property type="entry name" value="NUDIX_hydrolase_CS"/>
</dbReference>
<evidence type="ECO:0000313" key="15">
    <source>
        <dbReference type="Proteomes" id="UP000186030"/>
    </source>
</evidence>
<keyword evidence="3" id="KW-0515">Mutator protein</keyword>
<dbReference type="EMBL" id="MQMG01000032">
    <property type="protein sequence ID" value="OKO92198.1"/>
    <property type="molecule type" value="Genomic_DNA"/>
</dbReference>
<sequence length="157" mass="17511">MENKAVFAKMAYMDEKGGSAMKRVIHVVGAAICNEQGDVLCALRAPNMSLPNVWEFPGGKVEEGESSEAALVREIREELGCTISIGKLLADVCHEYEHAIVHLRTYEARLVDGEPRAREHAELRWVPLSQLHSLRWAPADISTVEALLHKRKVSRNV</sequence>
<dbReference type="AlphaFoldDB" id="A0A1Q5SW08"/>
<dbReference type="GO" id="GO:0035539">
    <property type="term" value="F:8-oxo-7,8-dihydrodeoxyguanosine triphosphate pyrophosphatase activity"/>
    <property type="evidence" value="ECO:0007669"/>
    <property type="project" value="UniProtKB-EC"/>
</dbReference>
<evidence type="ECO:0000256" key="6">
    <source>
        <dbReference type="ARBA" id="ARBA00022763"/>
    </source>
</evidence>
<evidence type="ECO:0000256" key="7">
    <source>
        <dbReference type="ARBA" id="ARBA00022801"/>
    </source>
</evidence>
<reference evidence="14 15" key="1">
    <citation type="submission" date="2016-11" db="EMBL/GenBank/DDBJ databases">
        <authorList>
            <person name="Kadnikov V."/>
            <person name="Nazina T."/>
        </authorList>
    </citation>
    <scope>NUCLEOTIDE SEQUENCE [LARGE SCALE GENOMIC DNA]</scope>
    <source>
        <strain evidence="14 15">1017</strain>
    </source>
</reference>
<keyword evidence="6" id="KW-0227">DNA damage</keyword>
<dbReference type="GO" id="GO:0008413">
    <property type="term" value="F:8-oxo-7,8-dihydroguanosine triphosphate pyrophosphatase activity"/>
    <property type="evidence" value="ECO:0007669"/>
    <property type="project" value="TreeGrafter"/>
</dbReference>
<protein>
    <recommendedName>
        <fullName evidence="11">8-oxo-dGTP diphosphatase</fullName>
        <ecNumber evidence="11">3.6.1.55</ecNumber>
    </recommendedName>
</protein>
<name>A0A1Q5SW08_9BACL</name>
<dbReference type="GO" id="GO:0006260">
    <property type="term" value="P:DNA replication"/>
    <property type="evidence" value="ECO:0007669"/>
    <property type="project" value="UniProtKB-KW"/>
</dbReference>
<keyword evidence="8" id="KW-0460">Magnesium</keyword>
<evidence type="ECO:0000256" key="10">
    <source>
        <dbReference type="ARBA" id="ARBA00035861"/>
    </source>
</evidence>
<dbReference type="EC" id="3.6.1.55" evidence="11"/>
<dbReference type="InterPro" id="IPR015797">
    <property type="entry name" value="NUDIX_hydrolase-like_dom_sf"/>
</dbReference>
<comment type="similarity">
    <text evidence="2 12">Belongs to the Nudix hydrolase family.</text>
</comment>
<dbReference type="PANTHER" id="PTHR47707">
    <property type="entry name" value="8-OXO-DGTP DIPHOSPHATASE"/>
    <property type="match status" value="1"/>
</dbReference>
<organism evidence="14 15">
    <name type="scientific">Geobacillus proteiniphilus</name>
    <dbReference type="NCBI Taxonomy" id="860353"/>
    <lineage>
        <taxon>Bacteria</taxon>
        <taxon>Bacillati</taxon>
        <taxon>Bacillota</taxon>
        <taxon>Bacilli</taxon>
        <taxon>Bacillales</taxon>
        <taxon>Anoxybacillaceae</taxon>
        <taxon>Geobacillus</taxon>
    </lineage>
</organism>
<proteinExistence type="inferred from homology"/>
<dbReference type="GO" id="GO:0046872">
    <property type="term" value="F:metal ion binding"/>
    <property type="evidence" value="ECO:0007669"/>
    <property type="project" value="UniProtKB-KW"/>
</dbReference>
<dbReference type="PRINTS" id="PR00502">
    <property type="entry name" value="NUDIXFAMILY"/>
</dbReference>
<comment type="caution">
    <text evidence="14">The sequence shown here is derived from an EMBL/GenBank/DDBJ whole genome shotgun (WGS) entry which is preliminary data.</text>
</comment>
<gene>
    <name evidence="14" type="ORF">BRO54_2454</name>
</gene>
<evidence type="ECO:0000256" key="5">
    <source>
        <dbReference type="ARBA" id="ARBA00022723"/>
    </source>
</evidence>
<comment type="catalytic activity">
    <reaction evidence="10">
        <text>8-oxo-dGTP + H2O = 8-oxo-dGMP + diphosphate + H(+)</text>
        <dbReference type="Rhea" id="RHEA:31575"/>
        <dbReference type="ChEBI" id="CHEBI:15377"/>
        <dbReference type="ChEBI" id="CHEBI:15378"/>
        <dbReference type="ChEBI" id="CHEBI:33019"/>
        <dbReference type="ChEBI" id="CHEBI:63224"/>
        <dbReference type="ChEBI" id="CHEBI:77896"/>
        <dbReference type="EC" id="3.6.1.55"/>
    </reaction>
</comment>
<accession>A0A1Q5SW08</accession>
<keyword evidence="7 12" id="KW-0378">Hydrolase</keyword>
<evidence type="ECO:0000256" key="3">
    <source>
        <dbReference type="ARBA" id="ARBA00022457"/>
    </source>
</evidence>
<evidence type="ECO:0000256" key="1">
    <source>
        <dbReference type="ARBA" id="ARBA00001946"/>
    </source>
</evidence>
<evidence type="ECO:0000256" key="9">
    <source>
        <dbReference type="ARBA" id="ARBA00023204"/>
    </source>
</evidence>
<dbReference type="InterPro" id="IPR047127">
    <property type="entry name" value="MutT-like"/>
</dbReference>
<evidence type="ECO:0000256" key="4">
    <source>
        <dbReference type="ARBA" id="ARBA00022705"/>
    </source>
</evidence>
<dbReference type="SUPFAM" id="SSF55811">
    <property type="entry name" value="Nudix"/>
    <property type="match status" value="1"/>
</dbReference>
<evidence type="ECO:0000256" key="12">
    <source>
        <dbReference type="RuleBase" id="RU003476"/>
    </source>
</evidence>
<dbReference type="InterPro" id="IPR020476">
    <property type="entry name" value="Nudix_hydrolase"/>
</dbReference>